<dbReference type="InterPro" id="IPR016163">
    <property type="entry name" value="Ald_DH_C"/>
</dbReference>
<feature type="domain" description="Aldehyde dehydrogenase" evidence="1">
    <location>
        <begin position="65"/>
        <end position="268"/>
    </location>
</feature>
<dbReference type="InterPro" id="IPR015590">
    <property type="entry name" value="Aldehyde_DH_dom"/>
</dbReference>
<evidence type="ECO:0000313" key="2">
    <source>
        <dbReference type="EMBL" id="CUS54920.1"/>
    </source>
</evidence>
<gene>
    <name evidence="2" type="ORF">MGWOODY_XGa1910</name>
</gene>
<name>A0A160TU89_9ZZZZ</name>
<dbReference type="PANTHER" id="PTHR11699">
    <property type="entry name" value="ALDEHYDE DEHYDROGENASE-RELATED"/>
    <property type="match status" value="1"/>
</dbReference>
<dbReference type="Pfam" id="PF00171">
    <property type="entry name" value="Aldedh"/>
    <property type="match status" value="1"/>
</dbReference>
<evidence type="ECO:0000259" key="1">
    <source>
        <dbReference type="Pfam" id="PF00171"/>
    </source>
</evidence>
<dbReference type="InterPro" id="IPR016162">
    <property type="entry name" value="Ald_DH_N"/>
</dbReference>
<dbReference type="InterPro" id="IPR016161">
    <property type="entry name" value="Ald_DH/histidinol_DH"/>
</dbReference>
<dbReference type="NCBIfam" id="NF047625">
    <property type="entry name" value="AcylSulfactDhSauS"/>
    <property type="match status" value="1"/>
</dbReference>
<dbReference type="Gene3D" id="3.40.605.10">
    <property type="entry name" value="Aldehyde Dehydrogenase, Chain A, domain 1"/>
    <property type="match status" value="1"/>
</dbReference>
<dbReference type="Gene3D" id="3.40.309.10">
    <property type="entry name" value="Aldehyde Dehydrogenase, Chain A, domain 2"/>
    <property type="match status" value="1"/>
</dbReference>
<reference evidence="2" key="1">
    <citation type="submission" date="2015-10" db="EMBL/GenBank/DDBJ databases">
        <authorList>
            <person name="Gilbert D.G."/>
        </authorList>
    </citation>
    <scope>NUCLEOTIDE SEQUENCE</scope>
</reference>
<proteinExistence type="predicted"/>
<dbReference type="EMBL" id="CZRL01000106">
    <property type="protein sequence ID" value="CUS54920.1"/>
    <property type="molecule type" value="Genomic_DNA"/>
</dbReference>
<dbReference type="AlphaFoldDB" id="A0A160TU89"/>
<dbReference type="GO" id="GO:0016620">
    <property type="term" value="F:oxidoreductase activity, acting on the aldehyde or oxo group of donors, NAD or NADP as acceptor"/>
    <property type="evidence" value="ECO:0007669"/>
    <property type="project" value="InterPro"/>
</dbReference>
<dbReference type="CDD" id="cd07122">
    <property type="entry name" value="ALDH_F20_ACDH"/>
    <property type="match status" value="1"/>
</dbReference>
<accession>A0A160TU89</accession>
<organism evidence="2">
    <name type="scientific">hydrothermal vent metagenome</name>
    <dbReference type="NCBI Taxonomy" id="652676"/>
    <lineage>
        <taxon>unclassified sequences</taxon>
        <taxon>metagenomes</taxon>
        <taxon>ecological metagenomes</taxon>
    </lineage>
</organism>
<protein>
    <submittedName>
        <fullName evidence="2">Aldehyde dehydrogenase</fullName>
    </submittedName>
</protein>
<sequence length="464" mass="49246">MSVANTVSEVVARARVAQAEFETFDQAAIDNAVCALAWVVMEPGRNRLLAEQAVADTSLGSVEDKVLKNYRKTLGLLRDLKEIRTVGVIAEYPELGLTEIARPVGVVGAVTPSTNPVATPTNKVINAVKGGNAVILAPSPKGEATGSRLVEYFRAALKQIGAPEDLVQKLPSPVNREATRELMSQVDLVVATGSQNNIRAAYSSGTPAVGVGQGNVAVIVDETADCSLAAEKIIASKCFDHATSCSSENSVIVVDDAYDRFCEALVHQGAVILDPAEKQILQDTMWVNGSLNPAILARSATEIANLAGLKRVDSGTSILVVLESGTGPAYPFSGEKLSPVLTLYRTSDFGAACEQVRAIYGYQGAGHSVGLHSNNAERAVKIGLSLPACRVIVNQAHCFATGGSFDNGLPFSLSMGCGTWGGNSVSDNVNYRHYLNIVRIVRPIPVNEPIEDEFLADYWNQYGK</sequence>
<dbReference type="SUPFAM" id="SSF53720">
    <property type="entry name" value="ALDH-like"/>
    <property type="match status" value="1"/>
</dbReference>